<dbReference type="Proteomes" id="UP000477980">
    <property type="component" value="Unassembled WGS sequence"/>
</dbReference>
<protein>
    <submittedName>
        <fullName evidence="1">Uncharacterized protein</fullName>
    </submittedName>
</protein>
<proteinExistence type="predicted"/>
<evidence type="ECO:0000313" key="1">
    <source>
        <dbReference type="EMBL" id="MQP14754.1"/>
    </source>
</evidence>
<organism evidence="1 2">
    <name type="scientific">Segatella copri</name>
    <dbReference type="NCBI Taxonomy" id="165179"/>
    <lineage>
        <taxon>Bacteria</taxon>
        <taxon>Pseudomonadati</taxon>
        <taxon>Bacteroidota</taxon>
        <taxon>Bacteroidia</taxon>
        <taxon>Bacteroidales</taxon>
        <taxon>Prevotellaceae</taxon>
        <taxon>Segatella</taxon>
    </lineage>
</organism>
<dbReference type="EMBL" id="VZAH01000095">
    <property type="protein sequence ID" value="MQP14754.1"/>
    <property type="molecule type" value="Genomic_DNA"/>
</dbReference>
<gene>
    <name evidence="1" type="ORF">F7D25_10135</name>
</gene>
<sequence length="172" mass="19415">MKLHDLYSILGGNEVVFDETKFDHVINTPPMLISTFYRSDCRTLDKLGPNGFSPKVPADSNDIYRFVKACCTLTQNEAMQFSFANEFRSSSEYAKYGDYFVSTAVDCGQKCGIEYKIEGLEMAFHKVTNTAVGGLYIGISQSDWKKPIRAVKLSKNEVVFLDSIPMSYIRQI</sequence>
<evidence type="ECO:0000313" key="2">
    <source>
        <dbReference type="Proteomes" id="UP000477980"/>
    </source>
</evidence>
<comment type="caution">
    <text evidence="1">The sequence shown here is derived from an EMBL/GenBank/DDBJ whole genome shotgun (WGS) entry which is preliminary data.</text>
</comment>
<reference evidence="1 2" key="1">
    <citation type="submission" date="2019-09" db="EMBL/GenBank/DDBJ databases">
        <title>Distinct polysaccharide growth profiles of human intestinal Prevotella copri isolates.</title>
        <authorList>
            <person name="Fehlner-Peach H."/>
            <person name="Magnabosco C."/>
            <person name="Raghavan V."/>
            <person name="Scher J.U."/>
            <person name="Tett A."/>
            <person name="Cox L.M."/>
            <person name="Gottsegen C."/>
            <person name="Watters A."/>
            <person name="Wiltshire- Gordon J.D."/>
            <person name="Segata N."/>
            <person name="Bonneau R."/>
            <person name="Littman D.R."/>
        </authorList>
    </citation>
    <scope>NUCLEOTIDE SEQUENCE [LARGE SCALE GENOMIC DNA]</scope>
    <source>
        <strain evidence="2">iAA917</strain>
    </source>
</reference>
<accession>A0A6G1VQB2</accession>
<dbReference type="RefSeq" id="WP_153090177.1">
    <property type="nucleotide sequence ID" value="NZ_VZAH01000095.1"/>
</dbReference>
<dbReference type="OrthoDB" id="10007917at2"/>
<name>A0A6G1VQB2_9BACT</name>
<dbReference type="AlphaFoldDB" id="A0A6G1VQB2"/>